<feature type="domain" description="Novel STAND NTPase 3" evidence="1">
    <location>
        <begin position="172"/>
        <end position="327"/>
    </location>
</feature>
<dbReference type="Pfam" id="PF20720">
    <property type="entry name" value="nSTAND3"/>
    <property type="match status" value="1"/>
</dbReference>
<dbReference type="GO" id="GO:0005524">
    <property type="term" value="F:ATP binding"/>
    <property type="evidence" value="ECO:0007669"/>
    <property type="project" value="UniProtKB-KW"/>
</dbReference>
<gene>
    <name evidence="2" type="ORF">GGQ99_002381</name>
</gene>
<organism evidence="2 3">
    <name type="scientific">Aminobacter niigataensis</name>
    <dbReference type="NCBI Taxonomy" id="83265"/>
    <lineage>
        <taxon>Bacteria</taxon>
        <taxon>Pseudomonadati</taxon>
        <taxon>Pseudomonadota</taxon>
        <taxon>Alphaproteobacteria</taxon>
        <taxon>Hyphomicrobiales</taxon>
        <taxon>Phyllobacteriaceae</taxon>
        <taxon>Aminobacter</taxon>
    </lineage>
</organism>
<accession>A0ABR6L3P0</accession>
<comment type="caution">
    <text evidence="2">The sequence shown here is derived from an EMBL/GenBank/DDBJ whole genome shotgun (WGS) entry which is preliminary data.</text>
</comment>
<evidence type="ECO:0000313" key="2">
    <source>
        <dbReference type="EMBL" id="MBB4650626.1"/>
    </source>
</evidence>
<keyword evidence="3" id="KW-1185">Reference proteome</keyword>
<dbReference type="InterPro" id="IPR049050">
    <property type="entry name" value="nSTAND3"/>
</dbReference>
<proteinExistence type="predicted"/>
<sequence>MTYDFSALSAADFEDLSRDLVGRELGIRFEAFTQGPDSGMDGRHATGGNNTILQAKHYVGSRSADLNRTMKRERAAIDRLAPQRYILSTSCRITPKNKSILAAIVGPALQTEADIVGPGDLNGLLRSHPDIEKSHLKLWLSQTAVLERVLRAAAYRFNSITRQEIEEKVRVYAPNPSFDEARLKLDQHHLLIVSGPPGVGKTTLAEMLAYAHMAEDWDLVAIRSLDDGFADFDETQKQVFYFDDFLGRVALDKSALAKLDSDLARFIKRVQKSSNTRFILTTRAPIFEEAKHHSEHLADERLDISRYLLDVGVYTRRIKARILYNHLLVTGTPQSHINTLIVSGMLPKIVDHRHYNPRLIALMTEGSRIANHDPANYPAAFIAALDNPTQLWDLPFRKHIPTTCRNLLLTLFFCDQFGADIDVLREAFDAFNAELSRHFGTAHNPKDFEESLKILEGGFITIRGREVNFVNPSVRDYLSAYLDDLTLLNLAAKSAKRTEWARRVWQHSQRLGIHKTKDSSEAAALALNFRVVAEAFLSLPVQKRVETRHGFGDTMDGLSNTDRIELLAEWWFASREPRFVELIEALAASPVQGWDSWRDGGDLFGIVSKLRDSDWLGELPNALVTAKRVEDGAIELLESHSYAPEDLTRFLDAEEEWRVGLGERLIEVLYEAIESEFRDVADTVRYMDTESTLEEHVEMLEDLAKRASIPTSVLNEAKDIALRRKYELEDRSSYSASYSSRNVDRGGDSFDDAALSNLFAPLLRDNG</sequence>
<dbReference type="RefSeq" id="WP_183262678.1">
    <property type="nucleotide sequence ID" value="NZ_BAAAVZ010000002.1"/>
</dbReference>
<dbReference type="EMBL" id="JACHOT010000002">
    <property type="protein sequence ID" value="MBB4650626.1"/>
    <property type="molecule type" value="Genomic_DNA"/>
</dbReference>
<dbReference type="Gene3D" id="3.40.50.300">
    <property type="entry name" value="P-loop containing nucleotide triphosphate hydrolases"/>
    <property type="match status" value="1"/>
</dbReference>
<reference evidence="2 3" key="1">
    <citation type="submission" date="2020-08" db="EMBL/GenBank/DDBJ databases">
        <title>Genomic Encyclopedia of Type Strains, Phase IV (KMG-IV): sequencing the most valuable type-strain genomes for metagenomic binning, comparative biology and taxonomic classification.</title>
        <authorList>
            <person name="Goeker M."/>
        </authorList>
    </citation>
    <scope>NUCLEOTIDE SEQUENCE [LARGE SCALE GENOMIC DNA]</scope>
    <source>
        <strain evidence="2 3">DSM 7050</strain>
    </source>
</reference>
<keyword evidence="2" id="KW-0067">ATP-binding</keyword>
<protein>
    <submittedName>
        <fullName evidence="2">Energy-coupling factor transporter ATP-binding protein EcfA2</fullName>
    </submittedName>
</protein>
<evidence type="ECO:0000313" key="3">
    <source>
        <dbReference type="Proteomes" id="UP000539538"/>
    </source>
</evidence>
<dbReference type="SUPFAM" id="SSF52540">
    <property type="entry name" value="P-loop containing nucleoside triphosphate hydrolases"/>
    <property type="match status" value="1"/>
</dbReference>
<dbReference type="InterPro" id="IPR027417">
    <property type="entry name" value="P-loop_NTPase"/>
</dbReference>
<keyword evidence="2" id="KW-0547">Nucleotide-binding</keyword>
<name>A0ABR6L3P0_9HYPH</name>
<evidence type="ECO:0000259" key="1">
    <source>
        <dbReference type="Pfam" id="PF20720"/>
    </source>
</evidence>
<dbReference type="Proteomes" id="UP000539538">
    <property type="component" value="Unassembled WGS sequence"/>
</dbReference>